<evidence type="ECO:0000256" key="1">
    <source>
        <dbReference type="SAM" id="Phobius"/>
    </source>
</evidence>
<feature type="transmembrane region" description="Helical" evidence="1">
    <location>
        <begin position="95"/>
        <end position="118"/>
    </location>
</feature>
<dbReference type="InterPro" id="IPR052304">
    <property type="entry name" value="PTTG1IP"/>
</dbReference>
<sequence length="173" mass="19508">MFQYMMGLRSLVGLPAVLLLFGVVTVFAQTAAPSPVCETKNGTSCEECLMIVKCLWCQKTKMCITYPVSTILPQHTVCPLNDARWGRCWVNFQSLIIAMAVVGGVIIIAFLVCLFCCCKCEHIGSTRFDAKMERRTNKMKGKQEERKAEMKMRHEEIRTKYGLSGSNPYSKFS</sequence>
<keyword evidence="1" id="KW-0472">Membrane</keyword>
<dbReference type="PaxDb" id="8030-ENSSSAP00000095329"/>
<reference evidence="5" key="4">
    <citation type="submission" date="2025-04" db="UniProtKB">
        <authorList>
            <consortium name="RefSeq"/>
        </authorList>
    </citation>
    <scope>IDENTIFICATION</scope>
    <source>
        <tissue evidence="5">Muscle</tissue>
    </source>
</reference>
<evidence type="ECO:0000256" key="2">
    <source>
        <dbReference type="SAM" id="SignalP"/>
    </source>
</evidence>
<dbReference type="PANTHER" id="PTHR15191">
    <property type="entry name" value="PROTEIN CBG20567"/>
    <property type="match status" value="1"/>
</dbReference>
<dbReference type="CTD" id="449768"/>
<keyword evidence="2" id="KW-0732">Signal</keyword>
<dbReference type="GO" id="GO:0006606">
    <property type="term" value="P:protein import into nucleus"/>
    <property type="evidence" value="ECO:0007669"/>
    <property type="project" value="TreeGrafter"/>
</dbReference>
<feature type="chain" id="PRO_5010825168" evidence="2">
    <location>
        <begin position="29"/>
        <end position="173"/>
    </location>
</feature>
<dbReference type="EMBL" id="BT048181">
    <property type="protein sequence ID" value="ACI67982.1"/>
    <property type="molecule type" value="mRNA"/>
</dbReference>
<organism evidence="3">
    <name type="scientific">Salmo salar</name>
    <name type="common">Atlantic salmon</name>
    <dbReference type="NCBI Taxonomy" id="8030"/>
    <lineage>
        <taxon>Eukaryota</taxon>
        <taxon>Metazoa</taxon>
        <taxon>Chordata</taxon>
        <taxon>Craniata</taxon>
        <taxon>Vertebrata</taxon>
        <taxon>Euteleostomi</taxon>
        <taxon>Actinopterygii</taxon>
        <taxon>Neopterygii</taxon>
        <taxon>Teleostei</taxon>
        <taxon>Protacanthopterygii</taxon>
        <taxon>Salmoniformes</taxon>
        <taxon>Salmonidae</taxon>
        <taxon>Salmoninae</taxon>
        <taxon>Salmo</taxon>
    </lineage>
</organism>
<name>B5XAW2_SALSA</name>
<dbReference type="RefSeq" id="XP_014007320.1">
    <property type="nucleotide sequence ID" value="XM_014151845.1"/>
</dbReference>
<protein>
    <submittedName>
        <fullName evidence="3 5">Pituitary tumor-transforming gene 1 protein-interacting protein</fullName>
    </submittedName>
</protein>
<dbReference type="Bgee" id="ENSSSAG00000072715">
    <property type="expression patterns" value="Expressed in gill filament and 24 other cell types or tissues"/>
</dbReference>
<reference evidence="3" key="3">
    <citation type="submission" date="2010-08" db="EMBL/GenBank/DDBJ databases">
        <authorList>
            <consortium name="cGRASP (B.F. Koop &amp; W.S. Davidson)"/>
        </authorList>
    </citation>
    <scope>NUCLEOTIDE SEQUENCE</scope>
    <source>
        <tissue evidence="3">Thyroid</tissue>
    </source>
</reference>
<gene>
    <name evidence="3" type="primary">PTTG</name>
    <name evidence="5" type="synonym">LOC106575362</name>
</gene>
<dbReference type="GeneID" id="106575362"/>
<feature type="signal peptide" evidence="2">
    <location>
        <begin position="1"/>
        <end position="28"/>
    </location>
</feature>
<dbReference type="AlphaFoldDB" id="B5XAW2"/>
<dbReference type="GO" id="GO:0005737">
    <property type="term" value="C:cytoplasm"/>
    <property type="evidence" value="ECO:0007669"/>
    <property type="project" value="TreeGrafter"/>
</dbReference>
<dbReference type="Proteomes" id="UP001652741">
    <property type="component" value="Chromosome ssa17"/>
</dbReference>
<evidence type="ECO:0000313" key="5">
    <source>
        <dbReference type="RefSeq" id="XP_014007320.1"/>
    </source>
</evidence>
<dbReference type="OrthoDB" id="5829916at2759"/>
<keyword evidence="1" id="KW-0812">Transmembrane</keyword>
<proteinExistence type="evidence at transcript level"/>
<reference evidence="3" key="1">
    <citation type="submission" date="2008-10" db="EMBL/GenBank/DDBJ databases">
        <authorList>
            <consortium name="cGRASP (B.F. Koop &amp; W.S. Davidson)"/>
            <person name="Leong J."/>
            <person name="von Schalburg K."/>
            <person name="Cooper G."/>
            <person name="Moore R."/>
            <person name="Holt R."/>
            <person name="Davidson W.S."/>
            <person name="Koop B.F."/>
        </authorList>
    </citation>
    <scope>NUCLEOTIDE SEQUENCE</scope>
    <source>
        <tissue evidence="3">Thyroid</tissue>
    </source>
</reference>
<evidence type="ECO:0000313" key="3">
    <source>
        <dbReference type="EMBL" id="ACI67982.1"/>
    </source>
</evidence>
<keyword evidence="4" id="KW-1185">Reference proteome</keyword>
<dbReference type="PANTHER" id="PTHR15191:SF13">
    <property type="entry name" value="PTTG1-INTERACTING PROTEIN A"/>
    <property type="match status" value="1"/>
</dbReference>
<reference evidence="3" key="2">
    <citation type="journal article" date="2010" name="BMC Genomics">
        <title>Salmo salar and Esox lucius full-length cDNA sequences reveal changes in evolutionary pressures on a post-tetraploidization genome.</title>
        <authorList>
            <person name="Leong J.S."/>
            <person name="Jantzen S.G."/>
            <person name="von Schalburg K.R."/>
            <person name="Cooper G.A."/>
            <person name="Messmer A.M."/>
            <person name="Liao N.Y."/>
            <person name="Munro S."/>
            <person name="Moore R."/>
            <person name="Holt R.A."/>
            <person name="Jones S.J."/>
            <person name="Davidson W.S."/>
            <person name="Koop B.F."/>
        </authorList>
    </citation>
    <scope>NUCLEOTIDE SEQUENCE</scope>
    <source>
        <tissue evidence="3">Thyroid</tissue>
    </source>
</reference>
<keyword evidence="1" id="KW-1133">Transmembrane helix</keyword>
<accession>B5XAW2</accession>
<dbReference type="KEGG" id="sasa:106575362"/>
<evidence type="ECO:0000313" key="4">
    <source>
        <dbReference type="Proteomes" id="UP001652741"/>
    </source>
</evidence>
<dbReference type="GO" id="GO:0005634">
    <property type="term" value="C:nucleus"/>
    <property type="evidence" value="ECO:0007669"/>
    <property type="project" value="TreeGrafter"/>
</dbReference>